<keyword evidence="1" id="KW-0732">Signal</keyword>
<proteinExistence type="predicted"/>
<evidence type="ECO:0000313" key="3">
    <source>
        <dbReference type="EMBL" id="RRO87494.1"/>
    </source>
</evidence>
<name>A0A3R8QHV3_9CORY</name>
<sequence>MPLSIKRRIAAAVAAAGLAAGTAGVGSAAAEPELPPMPQLPAFPQFTPDQLMALQPMILPAPNNDAITVNPDTRENFVAFGDSAAANVTAIDIVASKAIERGVPVAWPNIGNGNCAQGADSFPVKTAQRAGLRLSNYTCAGAVARADVRMPSLHTNSVTHQVDLALKDGALTGDTKLVTITAGMNDTYQAPYGDPAQYGEYDGEYVRVIGDQVRRIREAAPNARVVITGYPDQTDGHGYICQLNAGGLVTRTYYPLLDWLQKHIRTAQQRTADEQHVDFYDAFSEIDLGHDNNACSPNPNRLSSAWVDDQSHALAGHLTSLGNDHYAEALAARANH</sequence>
<dbReference type="SUPFAM" id="SSF52266">
    <property type="entry name" value="SGNH hydrolase"/>
    <property type="match status" value="1"/>
</dbReference>
<dbReference type="InterPro" id="IPR013830">
    <property type="entry name" value="SGNH_hydro"/>
</dbReference>
<evidence type="ECO:0000313" key="4">
    <source>
        <dbReference type="Proteomes" id="UP000276526"/>
    </source>
</evidence>
<comment type="caution">
    <text evidence="3">The sequence shown here is derived from an EMBL/GenBank/DDBJ whole genome shotgun (WGS) entry which is preliminary data.</text>
</comment>
<feature type="domain" description="SGNH hydrolase-type esterase" evidence="2">
    <location>
        <begin position="79"/>
        <end position="323"/>
    </location>
</feature>
<dbReference type="Proteomes" id="UP000276526">
    <property type="component" value="Unassembled WGS sequence"/>
</dbReference>
<evidence type="ECO:0000259" key="2">
    <source>
        <dbReference type="Pfam" id="PF13472"/>
    </source>
</evidence>
<gene>
    <name evidence="3" type="ORF">CXF48_02900</name>
</gene>
<dbReference type="AlphaFoldDB" id="A0A3R8QHV3"/>
<organism evidence="3 4">
    <name type="scientific">Corynebacterium bovis</name>
    <dbReference type="NCBI Taxonomy" id="36808"/>
    <lineage>
        <taxon>Bacteria</taxon>
        <taxon>Bacillati</taxon>
        <taxon>Actinomycetota</taxon>
        <taxon>Actinomycetes</taxon>
        <taxon>Mycobacteriales</taxon>
        <taxon>Corynebacteriaceae</taxon>
        <taxon>Corynebacterium</taxon>
    </lineage>
</organism>
<dbReference type="RefSeq" id="WP_125173148.1">
    <property type="nucleotide sequence ID" value="NZ_JAPJOD010000034.1"/>
</dbReference>
<reference evidence="3 4" key="1">
    <citation type="submission" date="2018-01" db="EMBL/GenBank/DDBJ databases">
        <title>Twenty Corynebacterium bovis Genomes.</title>
        <authorList>
            <person name="Gulvik C.A."/>
        </authorList>
    </citation>
    <scope>NUCLEOTIDE SEQUENCE [LARGE SCALE GENOMIC DNA]</scope>
    <source>
        <strain evidence="3 4">F6900</strain>
    </source>
</reference>
<dbReference type="Pfam" id="PF13472">
    <property type="entry name" value="Lipase_GDSL_2"/>
    <property type="match status" value="1"/>
</dbReference>
<protein>
    <recommendedName>
        <fullName evidence="2">SGNH hydrolase-type esterase domain-containing protein</fullName>
    </recommendedName>
</protein>
<dbReference type="EMBL" id="PQNK01000003">
    <property type="protein sequence ID" value="RRO87494.1"/>
    <property type="molecule type" value="Genomic_DNA"/>
</dbReference>
<evidence type="ECO:0000256" key="1">
    <source>
        <dbReference type="SAM" id="SignalP"/>
    </source>
</evidence>
<feature type="chain" id="PRO_5038906913" description="SGNH hydrolase-type esterase domain-containing protein" evidence="1">
    <location>
        <begin position="31"/>
        <end position="336"/>
    </location>
</feature>
<feature type="signal peptide" evidence="1">
    <location>
        <begin position="1"/>
        <end position="30"/>
    </location>
</feature>
<accession>A0A3R8QHV3</accession>
<dbReference type="Gene3D" id="3.40.50.1110">
    <property type="entry name" value="SGNH hydrolase"/>
    <property type="match status" value="2"/>
</dbReference>
<dbReference type="InterPro" id="IPR036514">
    <property type="entry name" value="SGNH_hydro_sf"/>
</dbReference>